<organism evidence="1 2">
    <name type="scientific">Christiangramia oceanisediminis</name>
    <dbReference type="NCBI Taxonomy" id="2920386"/>
    <lineage>
        <taxon>Bacteria</taxon>
        <taxon>Pseudomonadati</taxon>
        <taxon>Bacteroidota</taxon>
        <taxon>Flavobacteriia</taxon>
        <taxon>Flavobacteriales</taxon>
        <taxon>Flavobacteriaceae</taxon>
        <taxon>Christiangramia</taxon>
    </lineage>
</organism>
<name>A0A9X2L003_9FLAO</name>
<reference evidence="1" key="1">
    <citation type="submission" date="2022-07" db="EMBL/GenBank/DDBJ databases">
        <title>Gramela sediminis sp. nov., isolated from deep-sea sediment of the Indian Ocean.</title>
        <authorList>
            <person name="Shi H."/>
        </authorList>
    </citation>
    <scope>NUCLEOTIDE SEQUENCE</scope>
    <source>
        <strain evidence="1">GC03-9</strain>
    </source>
</reference>
<dbReference type="EMBL" id="JANCNS010000003">
    <property type="protein sequence ID" value="MCP9201344.1"/>
    <property type="molecule type" value="Genomic_DNA"/>
</dbReference>
<proteinExistence type="predicted"/>
<comment type="caution">
    <text evidence="1">The sequence shown here is derived from an EMBL/GenBank/DDBJ whole genome shotgun (WGS) entry which is preliminary data.</text>
</comment>
<evidence type="ECO:0000313" key="2">
    <source>
        <dbReference type="Proteomes" id="UP001155280"/>
    </source>
</evidence>
<sequence length="77" mass="8707">MKKFIFTILLSVATNFSGYDLVSNPELKNVFICNSQNGKKYHFSKSCRGLNACRSNIKEITLENAKKLGKTICGWED</sequence>
<protein>
    <submittedName>
        <fullName evidence="1">Uncharacterized protein</fullName>
    </submittedName>
</protein>
<dbReference type="AlphaFoldDB" id="A0A9X2L003"/>
<keyword evidence="2" id="KW-1185">Reference proteome</keyword>
<accession>A0A9X2L003</accession>
<dbReference type="Proteomes" id="UP001155280">
    <property type="component" value="Unassembled WGS sequence"/>
</dbReference>
<gene>
    <name evidence="1" type="ORF">MKO06_15650</name>
</gene>
<evidence type="ECO:0000313" key="1">
    <source>
        <dbReference type="EMBL" id="MCP9201344.1"/>
    </source>
</evidence>
<dbReference type="RefSeq" id="WP_241552206.1">
    <property type="nucleotide sequence ID" value="NZ_JANCNS010000003.1"/>
</dbReference>